<proteinExistence type="predicted"/>
<organism evidence="1 2">
    <name type="scientific">Ascoidea rubescens DSM 1968</name>
    <dbReference type="NCBI Taxonomy" id="1344418"/>
    <lineage>
        <taxon>Eukaryota</taxon>
        <taxon>Fungi</taxon>
        <taxon>Dikarya</taxon>
        <taxon>Ascomycota</taxon>
        <taxon>Saccharomycotina</taxon>
        <taxon>Saccharomycetes</taxon>
        <taxon>Ascoideaceae</taxon>
        <taxon>Ascoidea</taxon>
    </lineage>
</organism>
<dbReference type="Proteomes" id="UP000095038">
    <property type="component" value="Unassembled WGS sequence"/>
</dbReference>
<keyword evidence="2" id="KW-1185">Reference proteome</keyword>
<dbReference type="EMBL" id="KV454492">
    <property type="protein sequence ID" value="ODV58411.1"/>
    <property type="molecule type" value="Genomic_DNA"/>
</dbReference>
<reference evidence="2" key="1">
    <citation type="submission" date="2016-05" db="EMBL/GenBank/DDBJ databases">
        <title>Comparative genomics of biotechnologically important yeasts.</title>
        <authorList>
            <consortium name="DOE Joint Genome Institute"/>
            <person name="Riley R."/>
            <person name="Haridas S."/>
            <person name="Wolfe K.H."/>
            <person name="Lopes M.R."/>
            <person name="Hittinger C.T."/>
            <person name="Goker M."/>
            <person name="Salamov A."/>
            <person name="Wisecaver J."/>
            <person name="Long T.M."/>
            <person name="Aerts A.L."/>
            <person name="Barry K."/>
            <person name="Choi C."/>
            <person name="Clum A."/>
            <person name="Coughlan A.Y."/>
            <person name="Deshpande S."/>
            <person name="Douglass A.P."/>
            <person name="Hanson S.J."/>
            <person name="Klenk H.-P."/>
            <person name="Labutti K."/>
            <person name="Lapidus A."/>
            <person name="Lindquist E."/>
            <person name="Lipzen A."/>
            <person name="Meier-Kolthoff J.P."/>
            <person name="Ohm R.A."/>
            <person name="Otillar R.P."/>
            <person name="Pangilinan J."/>
            <person name="Peng Y."/>
            <person name="Rokas A."/>
            <person name="Rosa C.A."/>
            <person name="Scheuner C."/>
            <person name="Sibirny A.A."/>
            <person name="Slot J.C."/>
            <person name="Stielow J.B."/>
            <person name="Sun H."/>
            <person name="Kurtzman C.P."/>
            <person name="Blackwell M."/>
            <person name="Grigoriev I.V."/>
            <person name="Jeffries T.W."/>
        </authorList>
    </citation>
    <scope>NUCLEOTIDE SEQUENCE [LARGE SCALE GENOMIC DNA]</scope>
    <source>
        <strain evidence="2">DSM 1968</strain>
    </source>
</reference>
<dbReference type="InParanoid" id="A0A1D2V9S9"/>
<dbReference type="RefSeq" id="XP_020044718.1">
    <property type="nucleotide sequence ID" value="XM_020194049.1"/>
</dbReference>
<dbReference type="AlphaFoldDB" id="A0A1D2V9S9"/>
<evidence type="ECO:0000313" key="2">
    <source>
        <dbReference type="Proteomes" id="UP000095038"/>
    </source>
</evidence>
<name>A0A1D2V9S9_9ASCO</name>
<gene>
    <name evidence="1" type="ORF">ASCRUDRAFT_77891</name>
</gene>
<dbReference type="GeneID" id="30967685"/>
<protein>
    <submittedName>
        <fullName evidence="1">Uncharacterized protein</fullName>
    </submittedName>
</protein>
<evidence type="ECO:0000313" key="1">
    <source>
        <dbReference type="EMBL" id="ODV58411.1"/>
    </source>
</evidence>
<sequence length="100" mass="10803">MLFLLLLFSCPCSALVLLSTPAPFRVCQCPPQHLTMQHCFVSANTSVPRLPFLSVSTGLLLSSTPSTPVSTPPAPALSRSVLTHTRLPFSTGRLCWECAF</sequence>
<accession>A0A1D2V9S9</accession>